<dbReference type="Proteomes" id="UP000188613">
    <property type="component" value="Unassembled WGS sequence"/>
</dbReference>
<organism evidence="2 3">
    <name type="scientific">Domibacillus epiphyticus</name>
    <dbReference type="NCBI Taxonomy" id="1714355"/>
    <lineage>
        <taxon>Bacteria</taxon>
        <taxon>Bacillati</taxon>
        <taxon>Bacillota</taxon>
        <taxon>Bacilli</taxon>
        <taxon>Bacillales</taxon>
        <taxon>Bacillaceae</taxon>
        <taxon>Domibacillus</taxon>
    </lineage>
</organism>
<dbReference type="Gene3D" id="3.40.50.10540">
    <property type="entry name" value="Crotonobetainyl-coa:carnitine coa-transferase, domain 1"/>
    <property type="match status" value="1"/>
</dbReference>
<dbReference type="InterPro" id="IPR044855">
    <property type="entry name" value="CoA-Trfase_III_dom3_sf"/>
</dbReference>
<evidence type="ECO:0000313" key="2">
    <source>
        <dbReference type="EMBL" id="OMP65974.1"/>
    </source>
</evidence>
<dbReference type="OrthoDB" id="9797653at2"/>
<sequence length="386" mass="42736">MLPLEGITVVSLEQAVAAPFATRQLADLGARVIKVERPGTGDFARNYDKTVNGMSSHFVWINRSKESIALDLKQEESKEVLDELLSKADVFIHNLAPGAVDRLGFSASVLKEKYPQLIICGISGYGTFGPYTNKKAYDLLIQCEAGLVSITGTEDTPSKSGISIADISAGMYAYSGILTALIARNKTGKGTVMEVSMLEALAEWMGYPMYYSAYGSTEPNRTGASHATIYPYGPFMAGDQKLVFLGIQNEREWAQFCEKVLQNPQVAKDTRFNSNSNRVDNKESLKEIIDSVFQKLDSNHVIDRLEEANIANARLNTMREFIQHPQLNVRNRWREVDTPAGKIKALIPPVTFAEGIDTVMNPVPEVGEHTESILKEFGFDSRIQRV</sequence>
<dbReference type="RefSeq" id="WP_076767480.1">
    <property type="nucleotide sequence ID" value="NZ_MSFI01000026.1"/>
</dbReference>
<comment type="caution">
    <text evidence="2">The sequence shown here is derived from an EMBL/GenBank/DDBJ whole genome shotgun (WGS) entry which is preliminary data.</text>
</comment>
<proteinExistence type="predicted"/>
<dbReference type="PANTHER" id="PTHR48207">
    <property type="entry name" value="SUCCINATE--HYDROXYMETHYLGLUTARATE COA-TRANSFERASE"/>
    <property type="match status" value="1"/>
</dbReference>
<accession>A0A1V2A590</accession>
<evidence type="ECO:0000313" key="3">
    <source>
        <dbReference type="Proteomes" id="UP000188613"/>
    </source>
</evidence>
<dbReference type="InterPro" id="IPR003673">
    <property type="entry name" value="CoA-Trfase_fam_III"/>
</dbReference>
<dbReference type="GO" id="GO:0008410">
    <property type="term" value="F:CoA-transferase activity"/>
    <property type="evidence" value="ECO:0007669"/>
    <property type="project" value="TreeGrafter"/>
</dbReference>
<dbReference type="AlphaFoldDB" id="A0A1V2A590"/>
<dbReference type="InterPro" id="IPR023606">
    <property type="entry name" value="CoA-Trfase_III_dom_1_sf"/>
</dbReference>
<protein>
    <submittedName>
        <fullName evidence="2">Carnitine dehydratase</fullName>
    </submittedName>
</protein>
<gene>
    <name evidence="2" type="ORF">BTO28_14365</name>
</gene>
<reference evidence="2 3" key="1">
    <citation type="submission" date="2016-12" db="EMBL/GenBank/DDBJ databases">
        <title>Domibacillus sp. SAB 38T whole genome sequencing.</title>
        <authorList>
            <person name="Verma A."/>
            <person name="Ojha A.K."/>
            <person name="Krishnamurthi S."/>
        </authorList>
    </citation>
    <scope>NUCLEOTIDE SEQUENCE [LARGE SCALE GENOMIC DNA]</scope>
    <source>
        <strain evidence="2 3">SAB 38</strain>
    </source>
</reference>
<dbReference type="SUPFAM" id="SSF89796">
    <property type="entry name" value="CoA-transferase family III (CaiB/BaiF)"/>
    <property type="match status" value="1"/>
</dbReference>
<keyword evidence="3" id="KW-1185">Reference proteome</keyword>
<dbReference type="EMBL" id="MSFI01000026">
    <property type="protein sequence ID" value="OMP65974.1"/>
    <property type="molecule type" value="Genomic_DNA"/>
</dbReference>
<dbReference type="Gene3D" id="3.30.1540.10">
    <property type="entry name" value="formyl-coa transferase, domain 3"/>
    <property type="match status" value="1"/>
</dbReference>
<dbReference type="Pfam" id="PF02515">
    <property type="entry name" value="CoA_transf_3"/>
    <property type="match status" value="1"/>
</dbReference>
<dbReference type="STRING" id="1714355.BTO28_14365"/>
<keyword evidence="1" id="KW-0808">Transferase</keyword>
<evidence type="ECO:0000256" key="1">
    <source>
        <dbReference type="ARBA" id="ARBA00022679"/>
    </source>
</evidence>
<dbReference type="InterPro" id="IPR050483">
    <property type="entry name" value="CoA-transferase_III_domain"/>
</dbReference>
<dbReference type="PANTHER" id="PTHR48207:SF3">
    <property type="entry name" value="SUCCINATE--HYDROXYMETHYLGLUTARATE COA-TRANSFERASE"/>
    <property type="match status" value="1"/>
</dbReference>
<name>A0A1V2A590_9BACI</name>